<evidence type="ECO:0000313" key="3">
    <source>
        <dbReference type="EMBL" id="KKO03004.1"/>
    </source>
</evidence>
<evidence type="ECO:0000256" key="1">
    <source>
        <dbReference type="SAM" id="MobiDB-lite"/>
    </source>
</evidence>
<name>A0A0F9YEW8_9ZZZZ</name>
<gene>
    <name evidence="3" type="ORF">LCGC14_0099250</name>
</gene>
<dbReference type="AlphaFoldDB" id="A0A0F9YEW8"/>
<dbReference type="Pfam" id="PF13511">
    <property type="entry name" value="DUF4124"/>
    <property type="match status" value="1"/>
</dbReference>
<sequence>MKLLLLMLPLLATTWVGLAEAEIYRWVDAQGQVHFDQQPRQGAQQIEVRPQVIEREDHVRQSEQNRQRLFDVREQEREQQREQNSQQRQRQVERCAQMRKQLALYERRVFWYEEDASGQRVEVSNEQVQSSRNALLEQLREGC</sequence>
<protein>
    <recommendedName>
        <fullName evidence="2">DUF4124 domain-containing protein</fullName>
    </recommendedName>
</protein>
<proteinExistence type="predicted"/>
<evidence type="ECO:0000259" key="2">
    <source>
        <dbReference type="Pfam" id="PF13511"/>
    </source>
</evidence>
<feature type="domain" description="DUF4124" evidence="2">
    <location>
        <begin position="17"/>
        <end position="51"/>
    </location>
</feature>
<dbReference type="InterPro" id="IPR025392">
    <property type="entry name" value="DUF4124"/>
</dbReference>
<feature type="compositionally biased region" description="Basic and acidic residues" evidence="1">
    <location>
        <begin position="57"/>
        <end position="81"/>
    </location>
</feature>
<feature type="region of interest" description="Disordered" evidence="1">
    <location>
        <begin position="57"/>
        <end position="90"/>
    </location>
</feature>
<dbReference type="EMBL" id="LAZR01000028">
    <property type="protein sequence ID" value="KKO03004.1"/>
    <property type="molecule type" value="Genomic_DNA"/>
</dbReference>
<comment type="caution">
    <text evidence="3">The sequence shown here is derived from an EMBL/GenBank/DDBJ whole genome shotgun (WGS) entry which is preliminary data.</text>
</comment>
<reference evidence="3" key="1">
    <citation type="journal article" date="2015" name="Nature">
        <title>Complex archaea that bridge the gap between prokaryotes and eukaryotes.</title>
        <authorList>
            <person name="Spang A."/>
            <person name="Saw J.H."/>
            <person name="Jorgensen S.L."/>
            <person name="Zaremba-Niedzwiedzka K."/>
            <person name="Martijn J."/>
            <person name="Lind A.E."/>
            <person name="van Eijk R."/>
            <person name="Schleper C."/>
            <person name="Guy L."/>
            <person name="Ettema T.J."/>
        </authorList>
    </citation>
    <scope>NUCLEOTIDE SEQUENCE</scope>
</reference>
<organism evidence="3">
    <name type="scientific">marine sediment metagenome</name>
    <dbReference type="NCBI Taxonomy" id="412755"/>
    <lineage>
        <taxon>unclassified sequences</taxon>
        <taxon>metagenomes</taxon>
        <taxon>ecological metagenomes</taxon>
    </lineage>
</organism>
<accession>A0A0F9YEW8</accession>